<reference evidence="2" key="1">
    <citation type="submission" date="2014-11" db="EMBL/GenBank/DDBJ databases">
        <authorList>
            <person name="Amaro Gonzalez C."/>
        </authorList>
    </citation>
    <scope>NUCLEOTIDE SEQUENCE</scope>
</reference>
<sequence>MPFETLAQNHQLRGRDQDRK</sequence>
<evidence type="ECO:0000256" key="1">
    <source>
        <dbReference type="SAM" id="MobiDB-lite"/>
    </source>
</evidence>
<dbReference type="EMBL" id="GBXM01100096">
    <property type="protein sequence ID" value="JAH08481.1"/>
    <property type="molecule type" value="Transcribed_RNA"/>
</dbReference>
<feature type="region of interest" description="Disordered" evidence="1">
    <location>
        <begin position="1"/>
        <end position="20"/>
    </location>
</feature>
<dbReference type="AlphaFoldDB" id="A0A0E9PV39"/>
<evidence type="ECO:0000313" key="2">
    <source>
        <dbReference type="EMBL" id="JAH08481.1"/>
    </source>
</evidence>
<protein>
    <submittedName>
        <fullName evidence="2">Uncharacterized protein</fullName>
    </submittedName>
</protein>
<feature type="compositionally biased region" description="Polar residues" evidence="1">
    <location>
        <begin position="1"/>
        <end position="11"/>
    </location>
</feature>
<accession>A0A0E9PV39</accession>
<name>A0A0E9PV39_ANGAN</name>
<proteinExistence type="predicted"/>
<reference evidence="2" key="2">
    <citation type="journal article" date="2015" name="Fish Shellfish Immunol.">
        <title>Early steps in the European eel (Anguilla anguilla)-Vibrio vulnificus interaction in the gills: Role of the RtxA13 toxin.</title>
        <authorList>
            <person name="Callol A."/>
            <person name="Pajuelo D."/>
            <person name="Ebbesson L."/>
            <person name="Teles M."/>
            <person name="MacKenzie S."/>
            <person name="Amaro C."/>
        </authorList>
    </citation>
    <scope>NUCLEOTIDE SEQUENCE</scope>
</reference>
<organism evidence="2">
    <name type="scientific">Anguilla anguilla</name>
    <name type="common">European freshwater eel</name>
    <name type="synonym">Muraena anguilla</name>
    <dbReference type="NCBI Taxonomy" id="7936"/>
    <lineage>
        <taxon>Eukaryota</taxon>
        <taxon>Metazoa</taxon>
        <taxon>Chordata</taxon>
        <taxon>Craniata</taxon>
        <taxon>Vertebrata</taxon>
        <taxon>Euteleostomi</taxon>
        <taxon>Actinopterygii</taxon>
        <taxon>Neopterygii</taxon>
        <taxon>Teleostei</taxon>
        <taxon>Anguilliformes</taxon>
        <taxon>Anguillidae</taxon>
        <taxon>Anguilla</taxon>
    </lineage>
</organism>